<keyword evidence="2" id="KW-0812">Transmembrane</keyword>
<dbReference type="EMBL" id="CADCUP010000161">
    <property type="protein sequence ID" value="CAA9404399.1"/>
    <property type="molecule type" value="Genomic_DNA"/>
</dbReference>
<sequence length="171" mass="18346">MTTAPNPPPTDDPGGPTASPRPRSVTHVVRVLLALVVITGLAAVLVRVRQDEVVRTWAEGNVAARKLLLEGGVEAVEASPIVPSFVPLAIVFFVVFALLVGVLLAFFVEGHEWARLSLAATAVFGILAAAVVLRLGLPALFVVVSVLAILLCLVLLFLLWRPDTNRWFREV</sequence>
<evidence type="ECO:0000256" key="1">
    <source>
        <dbReference type="SAM" id="MobiDB-lite"/>
    </source>
</evidence>
<dbReference type="RefSeq" id="WP_295659945.1">
    <property type="nucleotide sequence ID" value="NZ_CADCUP010000161.1"/>
</dbReference>
<feature type="transmembrane region" description="Helical" evidence="2">
    <location>
        <begin position="113"/>
        <end position="133"/>
    </location>
</feature>
<feature type="transmembrane region" description="Helical" evidence="2">
    <location>
        <begin position="139"/>
        <end position="160"/>
    </location>
</feature>
<proteinExistence type="predicted"/>
<protein>
    <submittedName>
        <fullName evidence="3">Uncharacterized protein</fullName>
    </submittedName>
</protein>
<feature type="region of interest" description="Disordered" evidence="1">
    <location>
        <begin position="1"/>
        <end position="22"/>
    </location>
</feature>
<reference evidence="3" key="1">
    <citation type="submission" date="2020-02" db="EMBL/GenBank/DDBJ databases">
        <authorList>
            <person name="Meier V. D."/>
        </authorList>
    </citation>
    <scope>NUCLEOTIDE SEQUENCE</scope>
    <source>
        <strain evidence="3">AVDCRST_MAG06</strain>
    </source>
</reference>
<dbReference type="AlphaFoldDB" id="A0A6J4P601"/>
<gene>
    <name evidence="3" type="ORF">AVDCRST_MAG06-2429</name>
</gene>
<accession>A0A6J4P601</accession>
<evidence type="ECO:0000313" key="3">
    <source>
        <dbReference type="EMBL" id="CAA9404399.1"/>
    </source>
</evidence>
<keyword evidence="2" id="KW-1133">Transmembrane helix</keyword>
<keyword evidence="2" id="KW-0472">Membrane</keyword>
<feature type="transmembrane region" description="Helical" evidence="2">
    <location>
        <begin position="85"/>
        <end position="106"/>
    </location>
</feature>
<feature type="compositionally biased region" description="Pro residues" evidence="1">
    <location>
        <begin position="1"/>
        <end position="11"/>
    </location>
</feature>
<name>A0A6J4P601_9ACTN</name>
<feature type="transmembrane region" description="Helical" evidence="2">
    <location>
        <begin position="28"/>
        <end position="48"/>
    </location>
</feature>
<evidence type="ECO:0000256" key="2">
    <source>
        <dbReference type="SAM" id="Phobius"/>
    </source>
</evidence>
<organism evidence="3">
    <name type="scientific">uncultured Nocardioides sp</name>
    <dbReference type="NCBI Taxonomy" id="198441"/>
    <lineage>
        <taxon>Bacteria</taxon>
        <taxon>Bacillati</taxon>
        <taxon>Actinomycetota</taxon>
        <taxon>Actinomycetes</taxon>
        <taxon>Propionibacteriales</taxon>
        <taxon>Nocardioidaceae</taxon>
        <taxon>Nocardioides</taxon>
        <taxon>environmental samples</taxon>
    </lineage>
</organism>